<evidence type="ECO:0000313" key="3">
    <source>
        <dbReference type="Proteomes" id="UP000299102"/>
    </source>
</evidence>
<feature type="compositionally biased region" description="Low complexity" evidence="1">
    <location>
        <begin position="242"/>
        <end position="252"/>
    </location>
</feature>
<evidence type="ECO:0000256" key="1">
    <source>
        <dbReference type="SAM" id="MobiDB-lite"/>
    </source>
</evidence>
<proteinExistence type="predicted"/>
<keyword evidence="3" id="KW-1185">Reference proteome</keyword>
<dbReference type="Proteomes" id="UP000299102">
    <property type="component" value="Unassembled WGS sequence"/>
</dbReference>
<evidence type="ECO:0000313" key="2">
    <source>
        <dbReference type="EMBL" id="GBP13919.1"/>
    </source>
</evidence>
<dbReference type="PROSITE" id="PS50330">
    <property type="entry name" value="UIM"/>
    <property type="match status" value="1"/>
</dbReference>
<feature type="region of interest" description="Disordered" evidence="1">
    <location>
        <begin position="196"/>
        <end position="252"/>
    </location>
</feature>
<protein>
    <recommendedName>
        <fullName evidence="4">Epidermal growth factor receptor substrate 15-like 1</fullName>
    </recommendedName>
</protein>
<gene>
    <name evidence="2" type="ORF">EVAR_10486_1</name>
</gene>
<evidence type="ECO:0008006" key="4">
    <source>
        <dbReference type="Google" id="ProtNLM"/>
    </source>
</evidence>
<feature type="compositionally biased region" description="Polar residues" evidence="1">
    <location>
        <begin position="306"/>
        <end position="316"/>
    </location>
</feature>
<feature type="compositionally biased region" description="Pro residues" evidence="1">
    <location>
        <begin position="118"/>
        <end position="129"/>
    </location>
</feature>
<feature type="region of interest" description="Disordered" evidence="1">
    <location>
        <begin position="264"/>
        <end position="367"/>
    </location>
</feature>
<dbReference type="InterPro" id="IPR003903">
    <property type="entry name" value="UIM_dom"/>
</dbReference>
<dbReference type="EMBL" id="BGZK01000060">
    <property type="protein sequence ID" value="GBP13919.1"/>
    <property type="molecule type" value="Genomic_DNA"/>
</dbReference>
<comment type="caution">
    <text evidence="2">The sequence shown here is derived from an EMBL/GenBank/DDBJ whole genome shotgun (WGS) entry which is preliminary data.</text>
</comment>
<feature type="region of interest" description="Disordered" evidence="1">
    <location>
        <begin position="96"/>
        <end position="146"/>
    </location>
</feature>
<reference evidence="2 3" key="1">
    <citation type="journal article" date="2019" name="Commun. Biol.">
        <title>The bagworm genome reveals a unique fibroin gene that provides high tensile strength.</title>
        <authorList>
            <person name="Kono N."/>
            <person name="Nakamura H."/>
            <person name="Ohtoshi R."/>
            <person name="Tomita M."/>
            <person name="Numata K."/>
            <person name="Arakawa K."/>
        </authorList>
    </citation>
    <scope>NUCLEOTIDE SEQUENCE [LARGE SCALE GENOMIC DNA]</scope>
</reference>
<dbReference type="OrthoDB" id="524326at2759"/>
<dbReference type="AlphaFoldDB" id="A0A4C1THC3"/>
<sequence length="406" mass="45085">MQSFDEVVPLSASYLNFLGSSHRQKSAVTPENIAAVQKLYKMADMRLISRFGQLWDGFSSDPFASAGNGADPFGGDAFAAADKNKVENEDPFAVLHAPTRDSASPTPSLPPKKHKTPPPRPAPPRPQPPQKSERSADSTLDFTEDPFKDYRYEDPFNIEDPFADVADARSSIKPQASGFADSFARPTSVAGFETDDFFSSTLNGDFPKPERRSGRVSAPPVTFDPFSSNSEYRQKAVPSAPPANDNTWAAWPNDNWAADDAWATADAGKTNQSSSNNWNNKEDSWPNKTDNWAKSDSWGIDHNRNLNDTWPNTMPSNKKEKSPKSVKYARSLVNTIGGIGRNRKEKEKKNKDKGIDLRASDAFPSEEQQIAWAAAESKRLEAEEEERRRQEDVELQIALAISRQEK</sequence>
<organism evidence="2 3">
    <name type="scientific">Eumeta variegata</name>
    <name type="common">Bagworm moth</name>
    <name type="synonym">Eumeta japonica</name>
    <dbReference type="NCBI Taxonomy" id="151549"/>
    <lineage>
        <taxon>Eukaryota</taxon>
        <taxon>Metazoa</taxon>
        <taxon>Ecdysozoa</taxon>
        <taxon>Arthropoda</taxon>
        <taxon>Hexapoda</taxon>
        <taxon>Insecta</taxon>
        <taxon>Pterygota</taxon>
        <taxon>Neoptera</taxon>
        <taxon>Endopterygota</taxon>
        <taxon>Lepidoptera</taxon>
        <taxon>Glossata</taxon>
        <taxon>Ditrysia</taxon>
        <taxon>Tineoidea</taxon>
        <taxon>Psychidae</taxon>
        <taxon>Oiketicinae</taxon>
        <taxon>Eumeta</taxon>
    </lineage>
</organism>
<feature type="compositionally biased region" description="Basic and acidic residues" evidence="1">
    <location>
        <begin position="342"/>
        <end position="359"/>
    </location>
</feature>
<accession>A0A4C1THC3</accession>
<name>A0A4C1THC3_EUMVA</name>
<feature type="compositionally biased region" description="Polar residues" evidence="1">
    <location>
        <begin position="269"/>
        <end position="279"/>
    </location>
</feature>
<dbReference type="STRING" id="151549.A0A4C1THC3"/>